<feature type="chain" id="PRO_5040787544" description="Lysine-specific metallo-endopeptidase domain-containing protein" evidence="8">
    <location>
        <begin position="21"/>
        <end position="334"/>
    </location>
</feature>
<evidence type="ECO:0000256" key="7">
    <source>
        <dbReference type="ARBA" id="ARBA00023049"/>
    </source>
</evidence>
<dbReference type="GO" id="GO:0004222">
    <property type="term" value="F:metalloendopeptidase activity"/>
    <property type="evidence" value="ECO:0007669"/>
    <property type="project" value="InterPro"/>
</dbReference>
<reference evidence="10" key="1">
    <citation type="submission" date="2022-07" db="EMBL/GenBank/DDBJ databases">
        <title>Genome Sequence of Agrocybe chaxingu.</title>
        <authorList>
            <person name="Buettner E."/>
        </authorList>
    </citation>
    <scope>NUCLEOTIDE SEQUENCE</scope>
    <source>
        <strain evidence="10">MP-N11</strain>
    </source>
</reference>
<dbReference type="PANTHER" id="PTHR37016:SF3">
    <property type="entry name" value="NEUTRAL PROTEASE 2-RELATED"/>
    <property type="match status" value="1"/>
</dbReference>
<dbReference type="EMBL" id="JANKHO010001225">
    <property type="protein sequence ID" value="KAJ3502822.1"/>
    <property type="molecule type" value="Genomic_DNA"/>
</dbReference>
<dbReference type="InterPro" id="IPR034115">
    <property type="entry name" value="M35_peptidyl-Lys"/>
</dbReference>
<dbReference type="InterPro" id="IPR024079">
    <property type="entry name" value="MetalloPept_cat_dom_sf"/>
</dbReference>
<dbReference type="Proteomes" id="UP001148786">
    <property type="component" value="Unassembled WGS sequence"/>
</dbReference>
<keyword evidence="8" id="KW-0732">Signal</keyword>
<dbReference type="GO" id="GO:0006508">
    <property type="term" value="P:proteolysis"/>
    <property type="evidence" value="ECO:0007669"/>
    <property type="project" value="UniProtKB-KW"/>
</dbReference>
<dbReference type="SMART" id="SM01351">
    <property type="entry name" value="Aspzincin_M35"/>
    <property type="match status" value="1"/>
</dbReference>
<evidence type="ECO:0000256" key="3">
    <source>
        <dbReference type="ARBA" id="ARBA00022670"/>
    </source>
</evidence>
<evidence type="ECO:0000256" key="5">
    <source>
        <dbReference type="ARBA" id="ARBA00022801"/>
    </source>
</evidence>
<comment type="caution">
    <text evidence="10">The sequence shown here is derived from an EMBL/GenBank/DDBJ whole genome shotgun (WGS) entry which is preliminary data.</text>
</comment>
<keyword evidence="5" id="KW-0378">Hydrolase</keyword>
<dbReference type="AlphaFoldDB" id="A0A9W8JU51"/>
<evidence type="ECO:0000256" key="4">
    <source>
        <dbReference type="ARBA" id="ARBA00022723"/>
    </source>
</evidence>
<evidence type="ECO:0000313" key="10">
    <source>
        <dbReference type="EMBL" id="KAJ3502822.1"/>
    </source>
</evidence>
<evidence type="ECO:0000256" key="6">
    <source>
        <dbReference type="ARBA" id="ARBA00022833"/>
    </source>
</evidence>
<keyword evidence="4" id="KW-0479">Metal-binding</keyword>
<dbReference type="Pfam" id="PF14521">
    <property type="entry name" value="Aspzincin_M35"/>
    <property type="match status" value="1"/>
</dbReference>
<dbReference type="Gene3D" id="3.40.390.10">
    <property type="entry name" value="Collagenase (Catalytic Domain)"/>
    <property type="match status" value="1"/>
</dbReference>
<name>A0A9W8JU51_9AGAR</name>
<evidence type="ECO:0000256" key="2">
    <source>
        <dbReference type="ARBA" id="ARBA00010279"/>
    </source>
</evidence>
<dbReference type="InterPro" id="IPR050414">
    <property type="entry name" value="Fungal_M35_metalloproteases"/>
</dbReference>
<proteinExistence type="inferred from homology"/>
<dbReference type="SUPFAM" id="SSF55486">
    <property type="entry name" value="Metalloproteases ('zincins'), catalytic domain"/>
    <property type="match status" value="1"/>
</dbReference>
<dbReference type="InterPro" id="IPR029463">
    <property type="entry name" value="Lys_MEP"/>
</dbReference>
<feature type="signal peptide" evidence="8">
    <location>
        <begin position="1"/>
        <end position="20"/>
    </location>
</feature>
<evidence type="ECO:0000313" key="11">
    <source>
        <dbReference type="Proteomes" id="UP001148786"/>
    </source>
</evidence>
<dbReference type="CDD" id="cd11306">
    <property type="entry name" value="M35_peptidyl-Lys"/>
    <property type="match status" value="1"/>
</dbReference>
<feature type="domain" description="Lysine-specific metallo-endopeptidase" evidence="9">
    <location>
        <begin position="197"/>
        <end position="328"/>
    </location>
</feature>
<comment type="similarity">
    <text evidence="2">Belongs to the peptidase M35 family.</text>
</comment>
<organism evidence="10 11">
    <name type="scientific">Agrocybe chaxingu</name>
    <dbReference type="NCBI Taxonomy" id="84603"/>
    <lineage>
        <taxon>Eukaryota</taxon>
        <taxon>Fungi</taxon>
        <taxon>Dikarya</taxon>
        <taxon>Basidiomycota</taxon>
        <taxon>Agaricomycotina</taxon>
        <taxon>Agaricomycetes</taxon>
        <taxon>Agaricomycetidae</taxon>
        <taxon>Agaricales</taxon>
        <taxon>Agaricineae</taxon>
        <taxon>Strophariaceae</taxon>
        <taxon>Agrocybe</taxon>
    </lineage>
</organism>
<dbReference type="OrthoDB" id="412874at2759"/>
<protein>
    <recommendedName>
        <fullName evidence="9">Lysine-specific metallo-endopeptidase domain-containing protein</fullName>
    </recommendedName>
</protein>
<dbReference type="GO" id="GO:0046872">
    <property type="term" value="F:metal ion binding"/>
    <property type="evidence" value="ECO:0007669"/>
    <property type="project" value="UniProtKB-KW"/>
</dbReference>
<evidence type="ECO:0000256" key="8">
    <source>
        <dbReference type="SAM" id="SignalP"/>
    </source>
</evidence>
<keyword evidence="11" id="KW-1185">Reference proteome</keyword>
<evidence type="ECO:0000256" key="1">
    <source>
        <dbReference type="ARBA" id="ARBA00001947"/>
    </source>
</evidence>
<gene>
    <name evidence="10" type="ORF">NLJ89_g8714</name>
</gene>
<keyword evidence="6" id="KW-0862">Zinc</keyword>
<keyword evidence="3" id="KW-0645">Protease</keyword>
<comment type="cofactor">
    <cofactor evidence="1">
        <name>Zn(2+)</name>
        <dbReference type="ChEBI" id="CHEBI:29105"/>
    </cofactor>
</comment>
<sequence>MFSVKSLLVSLVLTAVSVSATPALSLSLSGGSTVKGVEHLTVKATITNTGDETLKLLSDPRSLLSKRPVNKFRIADANGARPTFTGVKVKYSPEAAAKQGAYTVLAPGASIEVDHDLSQGYNFSACGAGSFDFEGDSTFYIVKDDNSIGVVHAEETSAYTAQLLSKRATFIGCSAARQTAVNSAVAAAETYASSSYNYLVSISATTNRYSTWFGTYTAARKSTVQSHFNLINNNDFSSFTYDCTCTDSAYAYVYPDTFGRIYFCNAFWNAPTTGTDSKAGTIIHEASHYTRNGGTDDHAYGQTAAQNLARSNPALAVMNADSHEYFAENTPART</sequence>
<dbReference type="PANTHER" id="PTHR37016">
    <property type="match status" value="1"/>
</dbReference>
<accession>A0A9W8JU51</accession>
<evidence type="ECO:0000259" key="9">
    <source>
        <dbReference type="SMART" id="SM01351"/>
    </source>
</evidence>
<keyword evidence="7" id="KW-0482">Metalloprotease</keyword>